<evidence type="ECO:0000259" key="1">
    <source>
        <dbReference type="PROSITE" id="PS51725"/>
    </source>
</evidence>
<dbReference type="SUPFAM" id="SSF54909">
    <property type="entry name" value="Dimeric alpha+beta barrel"/>
    <property type="match status" value="1"/>
</dbReference>
<name>A0A0V8GCX5_9BACL</name>
<keyword evidence="2" id="KW-0560">Oxidoreductase</keyword>
<sequence>MWIVMNQLHVVKGAADQVAARFKTTKGIERMEGFHRMQVLVDISQAEEDIVTIMTTWSNQAAFHAWQESQAYKGVHHKRDNGTSEVKPLVTSNTVTEYAIVADHSAVVD</sequence>
<feature type="domain" description="ABM" evidence="1">
    <location>
        <begin position="2"/>
        <end position="95"/>
    </location>
</feature>
<dbReference type="RefSeq" id="WP_035397328.1">
    <property type="nucleotide sequence ID" value="NZ_FMYN01000006.1"/>
</dbReference>
<dbReference type="OrthoDB" id="384737at2"/>
<reference evidence="2 3" key="1">
    <citation type="journal article" date="2015" name="Int. J. Syst. Evol. Microbiol.">
        <title>Exiguobacterium enclense sp. nov., isolated from sediment.</title>
        <authorList>
            <person name="Dastager S.G."/>
            <person name="Mawlankar R."/>
            <person name="Sonalkar V.V."/>
            <person name="Thorat M.N."/>
            <person name="Mual P."/>
            <person name="Verma A."/>
            <person name="Krishnamurthi S."/>
            <person name="Tang S.K."/>
            <person name="Li W.J."/>
        </authorList>
    </citation>
    <scope>NUCLEOTIDE SEQUENCE [LARGE SCALE GENOMIC DNA]</scope>
    <source>
        <strain evidence="2 3">NIO-1109</strain>
    </source>
</reference>
<dbReference type="InterPro" id="IPR050404">
    <property type="entry name" value="Heme-degrading_MO"/>
</dbReference>
<gene>
    <name evidence="2" type="ORF">AS033_15210</name>
</gene>
<dbReference type="Pfam" id="PF03992">
    <property type="entry name" value="ABM"/>
    <property type="match status" value="1"/>
</dbReference>
<evidence type="ECO:0000313" key="3">
    <source>
        <dbReference type="Proteomes" id="UP000053797"/>
    </source>
</evidence>
<dbReference type="Gene3D" id="3.30.70.100">
    <property type="match status" value="1"/>
</dbReference>
<keyword evidence="2" id="KW-0503">Monooxygenase</keyword>
<comment type="caution">
    <text evidence="2">The sequence shown here is derived from an EMBL/GenBank/DDBJ whole genome shotgun (WGS) entry which is preliminary data.</text>
</comment>
<dbReference type="InterPro" id="IPR007138">
    <property type="entry name" value="ABM_dom"/>
</dbReference>
<dbReference type="PANTHER" id="PTHR34474">
    <property type="entry name" value="SIGNAL TRANSDUCTION PROTEIN TRAP"/>
    <property type="match status" value="1"/>
</dbReference>
<dbReference type="PANTHER" id="PTHR34474:SF2">
    <property type="entry name" value="SIGNAL TRANSDUCTION PROTEIN TRAP"/>
    <property type="match status" value="1"/>
</dbReference>
<organism evidence="2 3">
    <name type="scientific">Exiguobacterium indicum</name>
    <dbReference type="NCBI Taxonomy" id="296995"/>
    <lineage>
        <taxon>Bacteria</taxon>
        <taxon>Bacillati</taxon>
        <taxon>Bacillota</taxon>
        <taxon>Bacilli</taxon>
        <taxon>Bacillales</taxon>
        <taxon>Bacillales Family XII. Incertae Sedis</taxon>
        <taxon>Exiguobacterium</taxon>
    </lineage>
</organism>
<dbReference type="EMBL" id="LNQL01000006">
    <property type="protein sequence ID" value="KSU47999.1"/>
    <property type="molecule type" value="Genomic_DNA"/>
</dbReference>
<dbReference type="InterPro" id="IPR011008">
    <property type="entry name" value="Dimeric_a/b-barrel"/>
</dbReference>
<protein>
    <submittedName>
        <fullName evidence="2">Antibiotic biosynthesis monooxygenase</fullName>
    </submittedName>
</protein>
<proteinExistence type="predicted"/>
<dbReference type="AlphaFoldDB" id="A0A0V8GCX5"/>
<dbReference type="GO" id="GO:0004497">
    <property type="term" value="F:monooxygenase activity"/>
    <property type="evidence" value="ECO:0007669"/>
    <property type="project" value="UniProtKB-KW"/>
</dbReference>
<accession>A0A0V8GCX5</accession>
<dbReference type="PROSITE" id="PS51725">
    <property type="entry name" value="ABM"/>
    <property type="match status" value="1"/>
</dbReference>
<evidence type="ECO:0000313" key="2">
    <source>
        <dbReference type="EMBL" id="KSU47999.1"/>
    </source>
</evidence>
<dbReference type="Proteomes" id="UP000053797">
    <property type="component" value="Unassembled WGS sequence"/>
</dbReference>